<feature type="signal peptide" evidence="1">
    <location>
        <begin position="1"/>
        <end position="18"/>
    </location>
</feature>
<name>I0AGU4_IGNAJ</name>
<evidence type="ECO:0000313" key="3">
    <source>
        <dbReference type="EMBL" id="AFH48201.1"/>
    </source>
</evidence>
<dbReference type="Proteomes" id="UP000007394">
    <property type="component" value="Chromosome"/>
</dbReference>
<dbReference type="KEGG" id="ial:IALB_0489"/>
<dbReference type="InterPro" id="IPR013783">
    <property type="entry name" value="Ig-like_fold"/>
</dbReference>
<dbReference type="Pfam" id="PF18962">
    <property type="entry name" value="Por_Secre_tail"/>
    <property type="match status" value="1"/>
</dbReference>
<keyword evidence="1" id="KW-0732">Signal</keyword>
<dbReference type="EMBL" id="CP003418">
    <property type="protein sequence ID" value="AFH48201.1"/>
    <property type="molecule type" value="Genomic_DNA"/>
</dbReference>
<gene>
    <name evidence="3" type="ordered locus">IALB_0489</name>
</gene>
<dbReference type="NCBIfam" id="TIGR04183">
    <property type="entry name" value="Por_Secre_tail"/>
    <property type="match status" value="1"/>
</dbReference>
<protein>
    <recommendedName>
        <fullName evidence="2">CBM20 domain-containing protein</fullName>
    </recommendedName>
</protein>
<dbReference type="SUPFAM" id="SSF49452">
    <property type="entry name" value="Starch-binding domain-like"/>
    <property type="match status" value="1"/>
</dbReference>
<dbReference type="Gene3D" id="2.60.40.4070">
    <property type="match status" value="1"/>
</dbReference>
<reference evidence="3 4" key="1">
    <citation type="journal article" date="2012" name="Front. Microbiol.">
        <title>Complete genome of Ignavibacterium album, a metabolically versatile, flagellated, facultative anaerobe from the phylum Chlorobi.</title>
        <authorList>
            <person name="Liu Z."/>
            <person name="Frigaard N.-U."/>
            <person name="Vogl K."/>
            <person name="Iino T."/>
            <person name="Ohkuma M."/>
            <person name="Overmann J."/>
            <person name="Bryant D.A."/>
        </authorList>
    </citation>
    <scope>NUCLEOTIDE SEQUENCE [LARGE SCALE GENOMIC DNA]</scope>
    <source>
        <strain evidence="4">DSM 19864 / JCM 16511 / NBRC 101810 / Mat9-16</strain>
    </source>
</reference>
<dbReference type="InterPro" id="IPR013784">
    <property type="entry name" value="Carb-bd-like_fold"/>
</dbReference>
<dbReference type="Gene3D" id="2.60.40.10">
    <property type="entry name" value="Immunoglobulins"/>
    <property type="match status" value="1"/>
</dbReference>
<accession>I0AGU4</accession>
<dbReference type="InterPro" id="IPR002044">
    <property type="entry name" value="CBM20"/>
</dbReference>
<evidence type="ECO:0000256" key="1">
    <source>
        <dbReference type="SAM" id="SignalP"/>
    </source>
</evidence>
<feature type="chain" id="PRO_5003624094" description="CBM20 domain-containing protein" evidence="1">
    <location>
        <begin position="19"/>
        <end position="499"/>
    </location>
</feature>
<dbReference type="GO" id="GO:2001070">
    <property type="term" value="F:starch binding"/>
    <property type="evidence" value="ECO:0007669"/>
    <property type="project" value="InterPro"/>
</dbReference>
<dbReference type="HOGENOM" id="CLU_546034_0_0_10"/>
<proteinExistence type="predicted"/>
<dbReference type="InterPro" id="IPR026444">
    <property type="entry name" value="Secre_tail"/>
</dbReference>
<dbReference type="AlphaFoldDB" id="I0AGU4"/>
<dbReference type="PROSITE" id="PS51166">
    <property type="entry name" value="CBM20"/>
    <property type="match status" value="1"/>
</dbReference>
<evidence type="ECO:0000259" key="2">
    <source>
        <dbReference type="PROSITE" id="PS51166"/>
    </source>
</evidence>
<feature type="domain" description="CBM20" evidence="2">
    <location>
        <begin position="15"/>
        <end position="127"/>
    </location>
</feature>
<organism evidence="3 4">
    <name type="scientific">Ignavibacterium album (strain DSM 19864 / JCM 16511 / NBRC 101810 / Mat9-16)</name>
    <dbReference type="NCBI Taxonomy" id="945713"/>
    <lineage>
        <taxon>Bacteria</taxon>
        <taxon>Pseudomonadati</taxon>
        <taxon>Ignavibacteriota</taxon>
        <taxon>Ignavibacteria</taxon>
        <taxon>Ignavibacteriales</taxon>
        <taxon>Ignavibacteriaceae</taxon>
        <taxon>Ignavibacterium</taxon>
    </lineage>
</organism>
<keyword evidence="4" id="KW-1185">Reference proteome</keyword>
<dbReference type="eggNOG" id="COG2374">
    <property type="taxonomic scope" value="Bacteria"/>
</dbReference>
<dbReference type="RefSeq" id="WP_014559359.1">
    <property type="nucleotide sequence ID" value="NC_017464.1"/>
</dbReference>
<dbReference type="STRING" id="945713.IALB_0489"/>
<sequence length="499" mass="54362">MKKIVITALMLFTTFSFAQTIPVTFNVDMGVAAFKGQFNPSTDQVVIRGNFQADAGDPGGNWQGNFFTMSDSDGDTVYTLTVNFPNTTNGNNYEFKFVIAPDGWEGGSNRTFTVTAPGVVLPTYWFSNDSVYSQQVVNTINFTADISGILGVGTGGAFDPNQDSLLVMGLDWDGLGILISDPSARRMVNTDPFNPGIYTTSLTFQGSLGDSTKWKFKAFPDSRFSNGGWETGSDRWHTYQPDGSVIDLPVIVPRIQPLYDPVQTDINIQFTVDMTNAVNRYNNQPIPLNQLQFVGMRGGADFLGNWSAGGCWCPDDTTSGLMKVLSPLGNNLWRITVTAPAGTNGGVYEYKFAAMYPGADTVNGGSSPLDNEGGFGINHNFVLFDAPGGIIVLNNRFGDFTTSVDQISDLVPANYVLEQNYPNPFNPVTTIRYSLPKEGMVSLKVYNILGQEVVTLVNQEQTAGTYEVKFGAPNMASGMYFYTLEANGVSLTRKMMLVK</sequence>
<evidence type="ECO:0000313" key="4">
    <source>
        <dbReference type="Proteomes" id="UP000007394"/>
    </source>
</evidence>